<dbReference type="InterPro" id="IPR013324">
    <property type="entry name" value="RNA_pol_sigma_r3/r4-like"/>
</dbReference>
<evidence type="ECO:0000313" key="8">
    <source>
        <dbReference type="EMBL" id="RKF29298.1"/>
    </source>
</evidence>
<dbReference type="InterPro" id="IPR014284">
    <property type="entry name" value="RNA_pol_sigma-70_dom"/>
</dbReference>
<dbReference type="EMBL" id="RAQQ01000001">
    <property type="protein sequence ID" value="RKF29298.1"/>
    <property type="molecule type" value="Genomic_DNA"/>
</dbReference>
<comment type="similarity">
    <text evidence="1">Belongs to the sigma-70 factor family. ECF subfamily.</text>
</comment>
<dbReference type="PANTHER" id="PTHR43133:SF25">
    <property type="entry name" value="RNA POLYMERASE SIGMA FACTOR RFAY-RELATED"/>
    <property type="match status" value="1"/>
</dbReference>
<proteinExistence type="inferred from homology"/>
<evidence type="ECO:0000313" key="10">
    <source>
        <dbReference type="Proteomes" id="UP000285744"/>
    </source>
</evidence>
<evidence type="ECO:0000259" key="7">
    <source>
        <dbReference type="Pfam" id="PF08281"/>
    </source>
</evidence>
<dbReference type="OrthoDB" id="3747638at2"/>
<reference evidence="8 10" key="1">
    <citation type="journal article" date="2018" name="Int. J. Syst. Evol. Microbiol.">
        <title>Micromonospora globbae sp. nov., an endophytic actinomycete isolated from roots of Globba winitii C. H. Wright.</title>
        <authorList>
            <person name="Kuncharoen N."/>
            <person name="Pittayakhajonwut P."/>
            <person name="Tanasupawat S."/>
        </authorList>
    </citation>
    <scope>NUCLEOTIDE SEQUENCE [LARGE SCALE GENOMIC DNA]</scope>
    <source>
        <strain evidence="8 10">WPS1-2</strain>
    </source>
</reference>
<feature type="region of interest" description="Disordered" evidence="5">
    <location>
        <begin position="161"/>
        <end position="180"/>
    </location>
</feature>
<feature type="domain" description="RNA polymerase sigma factor 70 region 4 type 2" evidence="7">
    <location>
        <begin position="109"/>
        <end position="156"/>
    </location>
</feature>
<dbReference type="GO" id="GO:0003677">
    <property type="term" value="F:DNA binding"/>
    <property type="evidence" value="ECO:0007669"/>
    <property type="project" value="InterPro"/>
</dbReference>
<evidence type="ECO:0000256" key="5">
    <source>
        <dbReference type="SAM" id="MobiDB-lite"/>
    </source>
</evidence>
<dbReference type="RefSeq" id="WP_120326537.1">
    <property type="nucleotide sequence ID" value="NZ_CP108084.1"/>
</dbReference>
<dbReference type="EMBL" id="CP108084">
    <property type="protein sequence ID" value="WUP50748.1"/>
    <property type="molecule type" value="Genomic_DNA"/>
</dbReference>
<dbReference type="Proteomes" id="UP000285744">
    <property type="component" value="Unassembled WGS sequence"/>
</dbReference>
<gene>
    <name evidence="8" type="ORF">D7I43_01680</name>
    <name evidence="9" type="ORF">OG994_04325</name>
</gene>
<dbReference type="Gene3D" id="1.10.10.10">
    <property type="entry name" value="Winged helix-like DNA-binding domain superfamily/Winged helix DNA-binding domain"/>
    <property type="match status" value="1"/>
</dbReference>
<accession>A0A420F8N3</accession>
<evidence type="ECO:0000313" key="11">
    <source>
        <dbReference type="Proteomes" id="UP001432190"/>
    </source>
</evidence>
<dbReference type="Pfam" id="PF04542">
    <property type="entry name" value="Sigma70_r2"/>
    <property type="match status" value="1"/>
</dbReference>
<evidence type="ECO:0000313" key="9">
    <source>
        <dbReference type="EMBL" id="WUP50748.1"/>
    </source>
</evidence>
<keyword evidence="3" id="KW-0731">Sigma factor</keyword>
<evidence type="ECO:0000256" key="4">
    <source>
        <dbReference type="ARBA" id="ARBA00023163"/>
    </source>
</evidence>
<organism evidence="8 10">
    <name type="scientific">Micromonospora globbae</name>
    <dbReference type="NCBI Taxonomy" id="1894969"/>
    <lineage>
        <taxon>Bacteria</taxon>
        <taxon>Bacillati</taxon>
        <taxon>Actinomycetota</taxon>
        <taxon>Actinomycetes</taxon>
        <taxon>Micromonosporales</taxon>
        <taxon>Micromonosporaceae</taxon>
        <taxon>Micromonospora</taxon>
    </lineage>
</organism>
<protein>
    <submittedName>
        <fullName evidence="8">Sigma-70 family RNA polymerase sigma factor</fullName>
    </submittedName>
</protein>
<dbReference type="InterPro" id="IPR036388">
    <property type="entry name" value="WH-like_DNA-bd_sf"/>
</dbReference>
<dbReference type="Gene3D" id="1.10.1740.10">
    <property type="match status" value="1"/>
</dbReference>
<dbReference type="SUPFAM" id="SSF88659">
    <property type="entry name" value="Sigma3 and sigma4 domains of RNA polymerase sigma factors"/>
    <property type="match status" value="1"/>
</dbReference>
<dbReference type="Proteomes" id="UP001432190">
    <property type="component" value="Chromosome"/>
</dbReference>
<dbReference type="InterPro" id="IPR039425">
    <property type="entry name" value="RNA_pol_sigma-70-like"/>
</dbReference>
<evidence type="ECO:0000256" key="1">
    <source>
        <dbReference type="ARBA" id="ARBA00010641"/>
    </source>
</evidence>
<dbReference type="PANTHER" id="PTHR43133">
    <property type="entry name" value="RNA POLYMERASE ECF-TYPE SIGMA FACTO"/>
    <property type="match status" value="1"/>
</dbReference>
<dbReference type="InterPro" id="IPR007627">
    <property type="entry name" value="RNA_pol_sigma70_r2"/>
</dbReference>
<dbReference type="InterPro" id="IPR013325">
    <property type="entry name" value="RNA_pol_sigma_r2"/>
</dbReference>
<dbReference type="Pfam" id="PF08281">
    <property type="entry name" value="Sigma70_r4_2"/>
    <property type="match status" value="1"/>
</dbReference>
<reference evidence="9" key="2">
    <citation type="submission" date="2022-10" db="EMBL/GenBank/DDBJ databases">
        <title>The complete genomes of actinobacterial strains from the NBC collection.</title>
        <authorList>
            <person name="Joergensen T.S."/>
            <person name="Alvarez Arevalo M."/>
            <person name="Sterndorff E.B."/>
            <person name="Faurdal D."/>
            <person name="Vuksanovic O."/>
            <person name="Mourched A.-S."/>
            <person name="Charusanti P."/>
            <person name="Shaw S."/>
            <person name="Blin K."/>
            <person name="Weber T."/>
        </authorList>
    </citation>
    <scope>NUCLEOTIDE SEQUENCE</scope>
    <source>
        <strain evidence="9">NBC_00256</strain>
    </source>
</reference>
<sequence length="180" mass="20188">MDAAKEQFTELYERHHAEVWRYVARRIVASDVGDVVAEVFLVAWRRLADVPAGSPLPWLYGVARLVLANEARGRRRWQELTVRVAAEAGHVIVMDHADAVVSQRDAAVAFNRLSPGDREILRLVAWEWLTPVEAAAVLGQSRATFAMRLMRARRRLRRHLGMASDAAGRPATPSMSNRNG</sequence>
<dbReference type="NCBIfam" id="TIGR02937">
    <property type="entry name" value="sigma70-ECF"/>
    <property type="match status" value="1"/>
</dbReference>
<dbReference type="GO" id="GO:0006352">
    <property type="term" value="P:DNA-templated transcription initiation"/>
    <property type="evidence" value="ECO:0007669"/>
    <property type="project" value="InterPro"/>
</dbReference>
<dbReference type="SUPFAM" id="SSF88946">
    <property type="entry name" value="Sigma2 domain of RNA polymerase sigma factors"/>
    <property type="match status" value="1"/>
</dbReference>
<name>A0A420F8N3_9ACTN</name>
<evidence type="ECO:0000256" key="2">
    <source>
        <dbReference type="ARBA" id="ARBA00023015"/>
    </source>
</evidence>
<dbReference type="InterPro" id="IPR013249">
    <property type="entry name" value="RNA_pol_sigma70_r4_t2"/>
</dbReference>
<evidence type="ECO:0000259" key="6">
    <source>
        <dbReference type="Pfam" id="PF04542"/>
    </source>
</evidence>
<keyword evidence="2" id="KW-0805">Transcription regulation</keyword>
<keyword evidence="4" id="KW-0804">Transcription</keyword>
<dbReference type="GO" id="GO:0016987">
    <property type="term" value="F:sigma factor activity"/>
    <property type="evidence" value="ECO:0007669"/>
    <property type="project" value="UniProtKB-KW"/>
</dbReference>
<feature type="domain" description="RNA polymerase sigma-70 region 2" evidence="6">
    <location>
        <begin position="11"/>
        <end position="76"/>
    </location>
</feature>
<dbReference type="AlphaFoldDB" id="A0A420F8N3"/>
<keyword evidence="11" id="KW-1185">Reference proteome</keyword>
<evidence type="ECO:0000256" key="3">
    <source>
        <dbReference type="ARBA" id="ARBA00023082"/>
    </source>
</evidence>